<dbReference type="OrthoDB" id="396512at2"/>
<dbReference type="Proteomes" id="UP000276128">
    <property type="component" value="Unassembled WGS sequence"/>
</dbReference>
<dbReference type="AlphaFoldDB" id="A0A430JG82"/>
<dbReference type="InterPro" id="IPR029044">
    <property type="entry name" value="Nucleotide-diphossugar_trans"/>
</dbReference>
<dbReference type="EMBL" id="RXHU01000023">
    <property type="protein sequence ID" value="RTE10031.1"/>
    <property type="molecule type" value="Genomic_DNA"/>
</dbReference>
<proteinExistence type="predicted"/>
<evidence type="ECO:0000313" key="2">
    <source>
        <dbReference type="EMBL" id="RTE10031.1"/>
    </source>
</evidence>
<dbReference type="Pfam" id="PF00535">
    <property type="entry name" value="Glycos_transf_2"/>
    <property type="match status" value="1"/>
</dbReference>
<feature type="domain" description="Glycosyltransferase 2-like" evidence="1">
    <location>
        <begin position="194"/>
        <end position="303"/>
    </location>
</feature>
<dbReference type="PANTHER" id="PTHR43685:SF2">
    <property type="entry name" value="GLYCOSYLTRANSFERASE 2-LIKE DOMAIN-CONTAINING PROTEIN"/>
    <property type="match status" value="1"/>
</dbReference>
<dbReference type="InterPro" id="IPR050834">
    <property type="entry name" value="Glycosyltransf_2"/>
</dbReference>
<dbReference type="SUPFAM" id="SSF53448">
    <property type="entry name" value="Nucleotide-diphospho-sugar transferases"/>
    <property type="match status" value="1"/>
</dbReference>
<dbReference type="Gene3D" id="3.90.550.10">
    <property type="entry name" value="Spore Coat Polysaccharide Biosynthesis Protein SpsA, Chain A"/>
    <property type="match status" value="1"/>
</dbReference>
<dbReference type="GO" id="GO:0016740">
    <property type="term" value="F:transferase activity"/>
    <property type="evidence" value="ECO:0007669"/>
    <property type="project" value="UniProtKB-KW"/>
</dbReference>
<organism evidence="2 3">
    <name type="scientific">Paenibacillus whitsoniae</name>
    <dbReference type="NCBI Taxonomy" id="2496558"/>
    <lineage>
        <taxon>Bacteria</taxon>
        <taxon>Bacillati</taxon>
        <taxon>Bacillota</taxon>
        <taxon>Bacilli</taxon>
        <taxon>Bacillales</taxon>
        <taxon>Paenibacillaceae</taxon>
        <taxon>Paenibacillus</taxon>
    </lineage>
</organism>
<dbReference type="PANTHER" id="PTHR43685">
    <property type="entry name" value="GLYCOSYLTRANSFERASE"/>
    <property type="match status" value="1"/>
</dbReference>
<name>A0A430JG82_9BACL</name>
<reference evidence="2 3" key="1">
    <citation type="submission" date="2018-12" db="EMBL/GenBank/DDBJ databases">
        <title>Bacillus ochoae sp. nov., Paenibacillus whitsoniae sp. nov., Paenibacillus spiritus sp. nov. Isolated from the Mars Exploration Rover during spacecraft assembly.</title>
        <authorList>
            <person name="Seuylemezian A."/>
            <person name="Vaishampayan P."/>
        </authorList>
    </citation>
    <scope>NUCLEOTIDE SEQUENCE [LARGE SCALE GENOMIC DNA]</scope>
    <source>
        <strain evidence="2 3">MER 54</strain>
    </source>
</reference>
<protein>
    <submittedName>
        <fullName evidence="2">Glycosyltransferase</fullName>
    </submittedName>
</protein>
<evidence type="ECO:0000259" key="1">
    <source>
        <dbReference type="Pfam" id="PF00535"/>
    </source>
</evidence>
<sequence length="436" mass="49690">MLVFVFESSDLARAHATKANLAYVAPEWNVQFVAAGNAEALNEHLRDYDLPFCITLQAGDLLHESFLPELAERLEALPEDSAGLIYERGNPEFPDAPLVWRTRAVQSMGFPFFPASDRLPFDTYMLHDAMFALRTRWTWQSVSSSWWKPHIPYVPKWQKKQEEWELVRPILETSLSSNDLVEPQKKAQTSPQISIALCTYNNADYLLWSVRSILAQTADDWELILIDDASTDLTQTKLTDLRQDPRIRIFTNPVNLGKSHCLNLALSVCRAPWLVELDADDWLPPEGVRALLDSAQQAAPETSLLYGDYYEWTERARKGLIFGGIRKAPATIEANDLLRRALPVAPRCYRVATLQKIGGWLVDAPYEGRLYEDFEIIIRLSQSSAFRYVAQPLYHRRIRASSITHLHAEKYADWMKWMALGAANRQGDRGDVPPSS</sequence>
<accession>A0A430JG82</accession>
<keyword evidence="2" id="KW-0808">Transferase</keyword>
<keyword evidence="3" id="KW-1185">Reference proteome</keyword>
<gene>
    <name evidence="2" type="ORF">EJQ19_09125</name>
</gene>
<dbReference type="RefSeq" id="WP_126140902.1">
    <property type="nucleotide sequence ID" value="NZ_RXHU01000023.1"/>
</dbReference>
<comment type="caution">
    <text evidence="2">The sequence shown here is derived from an EMBL/GenBank/DDBJ whole genome shotgun (WGS) entry which is preliminary data.</text>
</comment>
<evidence type="ECO:0000313" key="3">
    <source>
        <dbReference type="Proteomes" id="UP000276128"/>
    </source>
</evidence>
<dbReference type="InterPro" id="IPR001173">
    <property type="entry name" value="Glyco_trans_2-like"/>
</dbReference>